<reference evidence="1 2" key="1">
    <citation type="journal article" date="2023" name="ACS Omega">
        <title>Identification of the Neoaspergillic Acid Biosynthesis Gene Cluster by Establishing an In Vitro CRISPR-Ribonucleoprotein Genetic System in Aspergillus melleus.</title>
        <authorList>
            <person name="Yuan B."/>
            <person name="Grau M.F."/>
            <person name="Murata R.M."/>
            <person name="Torok T."/>
            <person name="Venkateswaran K."/>
            <person name="Stajich J.E."/>
            <person name="Wang C.C.C."/>
        </authorList>
    </citation>
    <scope>NUCLEOTIDE SEQUENCE [LARGE SCALE GENOMIC DNA]</scope>
    <source>
        <strain evidence="1 2">IMV 1140</strain>
    </source>
</reference>
<name>A0ACC3AYW1_9EURO</name>
<keyword evidence="2" id="KW-1185">Reference proteome</keyword>
<dbReference type="EMBL" id="JAOPJF010000045">
    <property type="protein sequence ID" value="KAK1142977.1"/>
    <property type="molecule type" value="Genomic_DNA"/>
</dbReference>
<comment type="caution">
    <text evidence="1">The sequence shown here is derived from an EMBL/GenBank/DDBJ whole genome shotgun (WGS) entry which is preliminary data.</text>
</comment>
<protein>
    <submittedName>
        <fullName evidence="1">Uncharacterized protein</fullName>
    </submittedName>
</protein>
<dbReference type="Proteomes" id="UP001177260">
    <property type="component" value="Unassembled WGS sequence"/>
</dbReference>
<evidence type="ECO:0000313" key="1">
    <source>
        <dbReference type="EMBL" id="KAK1142977.1"/>
    </source>
</evidence>
<sequence>MDPSRLMSYSTPLHDWDSPAEASASVTASSSPASRLTDIQVHGGSLPESPELWADFMFSDSPYHPTTACGLLPATSSPHSAVADHLAFGLDPLIVPQNGLPEIDLSAGELIPAMPEPSFAPTPMMASLLPLNLDQSPPVSSLRSDRRGYQPTSTLAQPSRARQRCRPNPAAEESWADDGSLSPSSEEGRLQERRRRNKLASRKLRQKHLNHVSDLESRLGVVTQERDELRLRAAKWEGEVMVLRKLLENRADA</sequence>
<gene>
    <name evidence="1" type="ORF">N8T08_007218</name>
</gene>
<organism evidence="1 2">
    <name type="scientific">Aspergillus melleus</name>
    <dbReference type="NCBI Taxonomy" id="138277"/>
    <lineage>
        <taxon>Eukaryota</taxon>
        <taxon>Fungi</taxon>
        <taxon>Dikarya</taxon>
        <taxon>Ascomycota</taxon>
        <taxon>Pezizomycotina</taxon>
        <taxon>Eurotiomycetes</taxon>
        <taxon>Eurotiomycetidae</taxon>
        <taxon>Eurotiales</taxon>
        <taxon>Aspergillaceae</taxon>
        <taxon>Aspergillus</taxon>
        <taxon>Aspergillus subgen. Circumdati</taxon>
    </lineage>
</organism>
<proteinExistence type="predicted"/>
<evidence type="ECO:0000313" key="2">
    <source>
        <dbReference type="Proteomes" id="UP001177260"/>
    </source>
</evidence>
<accession>A0ACC3AYW1</accession>